<keyword evidence="2" id="KW-0812">Transmembrane</keyword>
<feature type="transmembrane region" description="Helical" evidence="2">
    <location>
        <begin position="258"/>
        <end position="291"/>
    </location>
</feature>
<evidence type="ECO:0000313" key="5">
    <source>
        <dbReference type="Proteomes" id="UP000015961"/>
    </source>
</evidence>
<dbReference type="SUPFAM" id="SSF51695">
    <property type="entry name" value="PLC-like phosphodiesterases"/>
    <property type="match status" value="1"/>
</dbReference>
<dbReference type="eggNOG" id="COG4781">
    <property type="taxonomic scope" value="Bacteria"/>
</dbReference>
<sequence>MKILRRQLQLTYHFLKQSHHSFRDVLVVHGLMLFIVIPGLTATVKFLLASGDITYLALDQFFWLLTHHPFVVASLIGVGILILLAVFFEFTFLLFSMYFIQKKQRIRLTQLLRLSIQQMKKIRVSVLVFFLLYFVLLLPIGTFNFRSDLLAKIQIPAFIMDYIFANRVSVIASFVVGYLVLLYLGIRFLFVLPELIFNNKKVGEAIEISWTLTKKRLFFIFFTFLGITLSILAINALAFILLIFIQNLFDSYLPKYALIAAVFIMFFMQAALLLNVVLTTISSFYFIIFILDQEQRLPEQLIPLPSHIAATFSTWQMIGLALVGSLFGVSVGLYNYDYLNHAQLSVPLTISHRGVSNGNGIQNTLASLAKTSTTYHPNYVEMDVQETSDHHFIVYHDFSYRNLAKTSLVPEENTLEQALSLQLKENGQVGNIASFDAYLKEAKRLNQKLLIEIKTQQKDKKGLAERFLAKYKTEIDDQHHLVQSLNYQIVETIKTQAPEITVGYILPFNLVGPPKTQADFLVMEMTTLTSQFVTSAHQDDKKVFVWTPNDIGQMERMMFYGVDGIITDRMDLLNEAKKIETTEESYADKLAYFVVGIG</sequence>
<dbReference type="Pfam" id="PF10110">
    <property type="entry name" value="GPDPase_memb"/>
    <property type="match status" value="1"/>
</dbReference>
<feature type="transmembrane region" description="Helical" evidence="2">
    <location>
        <begin position="25"/>
        <end position="50"/>
    </location>
</feature>
<dbReference type="InterPro" id="IPR017946">
    <property type="entry name" value="PLC-like_Pdiesterase_TIM-brl"/>
</dbReference>
<feature type="transmembrane region" description="Helical" evidence="2">
    <location>
        <begin position="70"/>
        <end position="100"/>
    </location>
</feature>
<accession>S0PEW3</accession>
<evidence type="ECO:0000259" key="3">
    <source>
        <dbReference type="PROSITE" id="PS51704"/>
    </source>
</evidence>
<feature type="domain" description="GP-PDE" evidence="3">
    <location>
        <begin position="347"/>
        <end position="577"/>
    </location>
</feature>
<dbReference type="Proteomes" id="UP000015961">
    <property type="component" value="Unassembled WGS sequence"/>
</dbReference>
<dbReference type="Gene3D" id="3.20.20.190">
    <property type="entry name" value="Phosphatidylinositol (PI) phosphodiesterase"/>
    <property type="match status" value="1"/>
</dbReference>
<feature type="coiled-coil region" evidence="1">
    <location>
        <begin position="439"/>
        <end position="466"/>
    </location>
</feature>
<reference evidence="4 5" key="1">
    <citation type="submission" date="2013-03" db="EMBL/GenBank/DDBJ databases">
        <title>The Genome Sequence of Enterococcus sulfureus ATCC_49903 (PacBio/Illumina hybrid assembly).</title>
        <authorList>
            <consortium name="The Broad Institute Genomics Platform"/>
            <consortium name="The Broad Institute Genome Sequencing Center for Infectious Disease"/>
            <person name="Earl A."/>
            <person name="Russ C."/>
            <person name="Gilmore M."/>
            <person name="Surin D."/>
            <person name="Walker B."/>
            <person name="Young S."/>
            <person name="Zeng Q."/>
            <person name="Gargeya S."/>
            <person name="Fitzgerald M."/>
            <person name="Haas B."/>
            <person name="Abouelleil A."/>
            <person name="Allen A.W."/>
            <person name="Alvarado L."/>
            <person name="Arachchi H.M."/>
            <person name="Berlin A.M."/>
            <person name="Chapman S.B."/>
            <person name="Gainer-Dewar J."/>
            <person name="Goldberg J."/>
            <person name="Griggs A."/>
            <person name="Gujja S."/>
            <person name="Hansen M."/>
            <person name="Howarth C."/>
            <person name="Imamovic A."/>
            <person name="Ireland A."/>
            <person name="Larimer J."/>
            <person name="McCowan C."/>
            <person name="Murphy C."/>
            <person name="Pearson M."/>
            <person name="Poon T.W."/>
            <person name="Priest M."/>
            <person name="Roberts A."/>
            <person name="Saif S."/>
            <person name="Shea T."/>
            <person name="Sisk P."/>
            <person name="Sykes S."/>
            <person name="Wortman J."/>
            <person name="Nusbaum C."/>
            <person name="Birren B."/>
        </authorList>
    </citation>
    <scope>NUCLEOTIDE SEQUENCE [LARGE SCALE GENOMIC DNA]</scope>
    <source>
        <strain evidence="4 5">ATCC 49903</strain>
    </source>
</reference>
<keyword evidence="2" id="KW-1133">Transmembrane helix</keyword>
<organism evidence="4 5">
    <name type="scientific">Enterococcus sulfureus ATCC 49903</name>
    <dbReference type="NCBI Taxonomy" id="1140003"/>
    <lineage>
        <taxon>Bacteria</taxon>
        <taxon>Bacillati</taxon>
        <taxon>Bacillota</taxon>
        <taxon>Bacilli</taxon>
        <taxon>Lactobacillales</taxon>
        <taxon>Enterococcaceae</taxon>
        <taxon>Enterococcus</taxon>
    </lineage>
</organism>
<dbReference type="InterPro" id="IPR030395">
    <property type="entry name" value="GP_PDE_dom"/>
</dbReference>
<proteinExistence type="predicted"/>
<evidence type="ECO:0000256" key="2">
    <source>
        <dbReference type="SAM" id="Phobius"/>
    </source>
</evidence>
<dbReference type="PANTHER" id="PTHR46211:SF8">
    <property type="entry name" value="PHOSPHODIESTERASE"/>
    <property type="match status" value="1"/>
</dbReference>
<gene>
    <name evidence="4" type="ORF">I573_00021</name>
</gene>
<dbReference type="OrthoDB" id="384721at2"/>
<keyword evidence="5" id="KW-1185">Reference proteome</keyword>
<dbReference type="PATRIC" id="fig|1140003.3.peg.19"/>
<dbReference type="STRING" id="1140003.OMY_00022"/>
<keyword evidence="1" id="KW-0175">Coiled coil</keyword>
<dbReference type="AlphaFoldDB" id="S0PEW3"/>
<protein>
    <recommendedName>
        <fullName evidence="3">GP-PDE domain-containing protein</fullName>
    </recommendedName>
</protein>
<feature type="transmembrane region" description="Helical" evidence="2">
    <location>
        <begin position="312"/>
        <end position="334"/>
    </location>
</feature>
<feature type="transmembrane region" description="Helical" evidence="2">
    <location>
        <begin position="170"/>
        <end position="196"/>
    </location>
</feature>
<dbReference type="Pfam" id="PF03009">
    <property type="entry name" value="GDPD"/>
    <property type="match status" value="1"/>
</dbReference>
<dbReference type="InterPro" id="IPR018476">
    <property type="entry name" value="GlyceroP-diester-Pdiesterase_M"/>
</dbReference>
<dbReference type="PANTHER" id="PTHR46211">
    <property type="entry name" value="GLYCEROPHOSPHORYL DIESTER PHOSPHODIESTERASE"/>
    <property type="match status" value="1"/>
</dbReference>
<evidence type="ECO:0000256" key="1">
    <source>
        <dbReference type="SAM" id="Coils"/>
    </source>
</evidence>
<dbReference type="eggNOG" id="COG0584">
    <property type="taxonomic scope" value="Bacteria"/>
</dbReference>
<dbReference type="GO" id="GO:0008081">
    <property type="term" value="F:phosphoric diester hydrolase activity"/>
    <property type="evidence" value="ECO:0007669"/>
    <property type="project" value="InterPro"/>
</dbReference>
<dbReference type="RefSeq" id="WP_016184514.1">
    <property type="nucleotide sequence ID" value="NZ_ASWO01000001.1"/>
</dbReference>
<keyword evidence="2" id="KW-0472">Membrane</keyword>
<dbReference type="CDD" id="cd08579">
    <property type="entry name" value="GDPD_memb_like"/>
    <property type="match status" value="1"/>
</dbReference>
<feature type="transmembrane region" description="Helical" evidence="2">
    <location>
        <begin position="121"/>
        <end position="140"/>
    </location>
</feature>
<dbReference type="GO" id="GO:0006629">
    <property type="term" value="P:lipid metabolic process"/>
    <property type="evidence" value="ECO:0007669"/>
    <property type="project" value="InterPro"/>
</dbReference>
<name>S0PEW3_9ENTE</name>
<evidence type="ECO:0000313" key="4">
    <source>
        <dbReference type="EMBL" id="EOT86966.1"/>
    </source>
</evidence>
<dbReference type="EMBL" id="ASWO01000001">
    <property type="protein sequence ID" value="EOT86966.1"/>
    <property type="molecule type" value="Genomic_DNA"/>
</dbReference>
<comment type="caution">
    <text evidence="4">The sequence shown here is derived from an EMBL/GenBank/DDBJ whole genome shotgun (WGS) entry which is preliminary data.</text>
</comment>
<feature type="transmembrane region" description="Helical" evidence="2">
    <location>
        <begin position="217"/>
        <end position="246"/>
    </location>
</feature>
<dbReference type="PROSITE" id="PS51704">
    <property type="entry name" value="GP_PDE"/>
    <property type="match status" value="1"/>
</dbReference>